<sequence length="92" mass="10065">MSAGIPQPFNLAPTLSRNDIPISSKVTDSISEERANSLKFFSGVACSANRTGDTKVFPEKNCINLVMRNPFTVKISRKVLSRAGHSLLMKEP</sequence>
<dbReference type="Proteomes" id="UP001054945">
    <property type="component" value="Unassembled WGS sequence"/>
</dbReference>
<dbReference type="EMBL" id="BPLR01001402">
    <property type="protein sequence ID" value="GIZ02156.1"/>
    <property type="molecule type" value="Genomic_DNA"/>
</dbReference>
<name>A0AAV4Y6U2_CAEEX</name>
<accession>A0AAV4Y6U2</accession>
<organism evidence="1 2">
    <name type="scientific">Caerostris extrusa</name>
    <name type="common">Bark spider</name>
    <name type="synonym">Caerostris bankana</name>
    <dbReference type="NCBI Taxonomy" id="172846"/>
    <lineage>
        <taxon>Eukaryota</taxon>
        <taxon>Metazoa</taxon>
        <taxon>Ecdysozoa</taxon>
        <taxon>Arthropoda</taxon>
        <taxon>Chelicerata</taxon>
        <taxon>Arachnida</taxon>
        <taxon>Araneae</taxon>
        <taxon>Araneomorphae</taxon>
        <taxon>Entelegynae</taxon>
        <taxon>Araneoidea</taxon>
        <taxon>Araneidae</taxon>
        <taxon>Caerostris</taxon>
    </lineage>
</organism>
<comment type="caution">
    <text evidence="1">The sequence shown here is derived from an EMBL/GenBank/DDBJ whole genome shotgun (WGS) entry which is preliminary data.</text>
</comment>
<keyword evidence="2" id="KW-1185">Reference proteome</keyword>
<evidence type="ECO:0000313" key="2">
    <source>
        <dbReference type="Proteomes" id="UP001054945"/>
    </source>
</evidence>
<dbReference type="AlphaFoldDB" id="A0AAV4Y6U2"/>
<protein>
    <submittedName>
        <fullName evidence="1">Uncharacterized protein</fullName>
    </submittedName>
</protein>
<evidence type="ECO:0000313" key="1">
    <source>
        <dbReference type="EMBL" id="GIZ02156.1"/>
    </source>
</evidence>
<gene>
    <name evidence="1" type="ORF">CEXT_648651</name>
</gene>
<proteinExistence type="predicted"/>
<reference evidence="1 2" key="1">
    <citation type="submission" date="2021-06" db="EMBL/GenBank/DDBJ databases">
        <title>Caerostris extrusa draft genome.</title>
        <authorList>
            <person name="Kono N."/>
            <person name="Arakawa K."/>
        </authorList>
    </citation>
    <scope>NUCLEOTIDE SEQUENCE [LARGE SCALE GENOMIC DNA]</scope>
</reference>